<dbReference type="Gene3D" id="3.90.180.10">
    <property type="entry name" value="Medium-chain alcohol dehydrogenases, catalytic domain"/>
    <property type="match status" value="1"/>
</dbReference>
<evidence type="ECO:0000313" key="2">
    <source>
        <dbReference type="EMBL" id="RGP74738.1"/>
    </source>
</evidence>
<accession>A0A395SQJ2</accession>
<feature type="domain" description="Enoyl reductase (ER)" evidence="1">
    <location>
        <begin position="22"/>
        <end position="338"/>
    </location>
</feature>
<reference evidence="2 3" key="1">
    <citation type="journal article" date="2018" name="PLoS Pathog.">
        <title>Evolution of structural diversity of trichothecenes, a family of toxins produced by plant pathogenic and entomopathogenic fungi.</title>
        <authorList>
            <person name="Proctor R.H."/>
            <person name="McCormick S.P."/>
            <person name="Kim H.S."/>
            <person name="Cardoza R.E."/>
            <person name="Stanley A.M."/>
            <person name="Lindo L."/>
            <person name="Kelly A."/>
            <person name="Brown D.W."/>
            <person name="Lee T."/>
            <person name="Vaughan M.M."/>
            <person name="Alexander N.J."/>
            <person name="Busman M."/>
            <person name="Gutierrez S."/>
        </authorList>
    </citation>
    <scope>NUCLEOTIDE SEQUENCE [LARGE SCALE GENOMIC DNA]</scope>
    <source>
        <strain evidence="2 3">NRRL 3299</strain>
    </source>
</reference>
<dbReference type="GO" id="GO:0016491">
    <property type="term" value="F:oxidoreductase activity"/>
    <property type="evidence" value="ECO:0007669"/>
    <property type="project" value="InterPro"/>
</dbReference>
<dbReference type="Pfam" id="PF13602">
    <property type="entry name" value="ADH_zinc_N_2"/>
    <property type="match status" value="1"/>
</dbReference>
<dbReference type="SUPFAM" id="SSF50129">
    <property type="entry name" value="GroES-like"/>
    <property type="match status" value="1"/>
</dbReference>
<dbReference type="InterPro" id="IPR036291">
    <property type="entry name" value="NAD(P)-bd_dom_sf"/>
</dbReference>
<sequence length="348" mass="37957">MASNTTIPLTMQAAQWRTIKNGIDKNLKLIVDAKLPNGSDCLTKGQTLIKVAYASVNHLDYKVAEMPFASMIFAKPVTPGLDYSGTIVSTTRGDFGVGQRVFGRTDLPTGGTLAEYVVVRDQGVAAVPNGVSLRDAACIGICGTTNVQYLAPVIKAGDKVFINGGSGGVGMFAIQVAKALGCSHITTTCSAPNAEFCCALGADETIDYESEDILEVLKDREDPFDLVYDTIFSNPGLYWESRQYLKQQGTYICVGFPPTFKFFKTLMSIKLLPAWLGGGKRTFKFQSVVANRQDFEQMAEWIREGKVKVIIEEEFNLEDAGRAYAQLKEGKTRGKLVVRVGREPDGEQ</sequence>
<dbReference type="STRING" id="5514.A0A395SQJ2"/>
<dbReference type="AlphaFoldDB" id="A0A395SQJ2"/>
<organism evidence="2 3">
    <name type="scientific">Fusarium sporotrichioides</name>
    <dbReference type="NCBI Taxonomy" id="5514"/>
    <lineage>
        <taxon>Eukaryota</taxon>
        <taxon>Fungi</taxon>
        <taxon>Dikarya</taxon>
        <taxon>Ascomycota</taxon>
        <taxon>Pezizomycotina</taxon>
        <taxon>Sordariomycetes</taxon>
        <taxon>Hypocreomycetidae</taxon>
        <taxon>Hypocreales</taxon>
        <taxon>Nectriaceae</taxon>
        <taxon>Fusarium</taxon>
    </lineage>
</organism>
<dbReference type="SUPFAM" id="SSF51735">
    <property type="entry name" value="NAD(P)-binding Rossmann-fold domains"/>
    <property type="match status" value="1"/>
</dbReference>
<dbReference type="PANTHER" id="PTHR44013">
    <property type="entry name" value="ZINC-TYPE ALCOHOL DEHYDROGENASE-LIKE PROTEIN C16A3.02C"/>
    <property type="match status" value="1"/>
</dbReference>
<name>A0A395SQJ2_FUSSP</name>
<dbReference type="InterPro" id="IPR011032">
    <property type="entry name" value="GroES-like_sf"/>
</dbReference>
<dbReference type="InterPro" id="IPR052733">
    <property type="entry name" value="Chloroplast_QOR"/>
</dbReference>
<evidence type="ECO:0000313" key="3">
    <source>
        <dbReference type="Proteomes" id="UP000266152"/>
    </source>
</evidence>
<dbReference type="EMBL" id="PXOF01000020">
    <property type="protein sequence ID" value="RGP74738.1"/>
    <property type="molecule type" value="Genomic_DNA"/>
</dbReference>
<dbReference type="Pfam" id="PF08240">
    <property type="entry name" value="ADH_N"/>
    <property type="match status" value="1"/>
</dbReference>
<dbReference type="Gene3D" id="3.40.50.720">
    <property type="entry name" value="NAD(P)-binding Rossmann-like Domain"/>
    <property type="match status" value="1"/>
</dbReference>
<dbReference type="InterPro" id="IPR013154">
    <property type="entry name" value="ADH-like_N"/>
</dbReference>
<gene>
    <name evidence="2" type="ORF">FSPOR_1317</name>
</gene>
<dbReference type="InterPro" id="IPR020843">
    <property type="entry name" value="ER"/>
</dbReference>
<proteinExistence type="predicted"/>
<protein>
    <submittedName>
        <fullName evidence="2">Zinc alcohol dehydrogenase</fullName>
    </submittedName>
</protein>
<dbReference type="CDD" id="cd08267">
    <property type="entry name" value="MDR1"/>
    <property type="match status" value="1"/>
</dbReference>
<dbReference type="PANTHER" id="PTHR44013:SF1">
    <property type="entry name" value="ZINC-TYPE ALCOHOL DEHYDROGENASE-LIKE PROTEIN C16A3.02C"/>
    <property type="match status" value="1"/>
</dbReference>
<dbReference type="SMART" id="SM00829">
    <property type="entry name" value="PKS_ER"/>
    <property type="match status" value="1"/>
</dbReference>
<comment type="caution">
    <text evidence="2">The sequence shown here is derived from an EMBL/GenBank/DDBJ whole genome shotgun (WGS) entry which is preliminary data.</text>
</comment>
<dbReference type="Proteomes" id="UP000266152">
    <property type="component" value="Unassembled WGS sequence"/>
</dbReference>
<keyword evidence="3" id="KW-1185">Reference proteome</keyword>
<evidence type="ECO:0000259" key="1">
    <source>
        <dbReference type="SMART" id="SM00829"/>
    </source>
</evidence>